<evidence type="ECO:0000313" key="3">
    <source>
        <dbReference type="EMBL" id="CAF4006908.1"/>
    </source>
</evidence>
<gene>
    <name evidence="2" type="ORF">GPM918_LOCUS25748</name>
    <name evidence="3" type="ORF">SRO942_LOCUS25784</name>
</gene>
<keyword evidence="4" id="KW-1185">Reference proteome</keyword>
<protein>
    <submittedName>
        <fullName evidence="2">Uncharacterized protein</fullName>
    </submittedName>
</protein>
<dbReference type="Proteomes" id="UP000663829">
    <property type="component" value="Unassembled WGS sequence"/>
</dbReference>
<evidence type="ECO:0000313" key="2">
    <source>
        <dbReference type="EMBL" id="CAF1242933.1"/>
    </source>
</evidence>
<evidence type="ECO:0000313" key="4">
    <source>
        <dbReference type="Proteomes" id="UP000663829"/>
    </source>
</evidence>
<dbReference type="Proteomes" id="UP000681722">
    <property type="component" value="Unassembled WGS sequence"/>
</dbReference>
<dbReference type="EMBL" id="CAJNOQ010010100">
    <property type="protein sequence ID" value="CAF1242933.1"/>
    <property type="molecule type" value="Genomic_DNA"/>
</dbReference>
<feature type="non-terminal residue" evidence="2">
    <location>
        <position position="120"/>
    </location>
</feature>
<name>A0A814ZK41_9BILA</name>
<proteinExistence type="predicted"/>
<feature type="region of interest" description="Disordered" evidence="1">
    <location>
        <begin position="66"/>
        <end position="120"/>
    </location>
</feature>
<feature type="compositionally biased region" description="Acidic residues" evidence="1">
    <location>
        <begin position="91"/>
        <end position="105"/>
    </location>
</feature>
<comment type="caution">
    <text evidence="2">The sequence shown here is derived from an EMBL/GenBank/DDBJ whole genome shotgun (WGS) entry which is preliminary data.</text>
</comment>
<organism evidence="2 4">
    <name type="scientific">Didymodactylos carnosus</name>
    <dbReference type="NCBI Taxonomy" id="1234261"/>
    <lineage>
        <taxon>Eukaryota</taxon>
        <taxon>Metazoa</taxon>
        <taxon>Spiralia</taxon>
        <taxon>Gnathifera</taxon>
        <taxon>Rotifera</taxon>
        <taxon>Eurotatoria</taxon>
        <taxon>Bdelloidea</taxon>
        <taxon>Philodinida</taxon>
        <taxon>Philodinidae</taxon>
        <taxon>Didymodactylos</taxon>
    </lineage>
</organism>
<dbReference type="SUPFAM" id="SSF118375">
    <property type="entry name" value="Synuclein"/>
    <property type="match status" value="1"/>
</dbReference>
<accession>A0A814ZK41</accession>
<dbReference type="EMBL" id="CAJOBC010011144">
    <property type="protein sequence ID" value="CAF4006908.1"/>
    <property type="molecule type" value="Genomic_DNA"/>
</dbReference>
<evidence type="ECO:0000256" key="1">
    <source>
        <dbReference type="SAM" id="MobiDB-lite"/>
    </source>
</evidence>
<dbReference type="AlphaFoldDB" id="A0A814ZK41"/>
<sequence>KVIVCGAKTKEDVNPGLIYIADKTQGSIHTMKEDILSVAGQFPRGKTVKIGSDIYKLGSRGFKKVETLNEDEDGQSDSDTSENTNSATDNDANDDDDEDDSETDVDSITTSDTDDDDDYY</sequence>
<reference evidence="2" key="1">
    <citation type="submission" date="2021-02" db="EMBL/GenBank/DDBJ databases">
        <authorList>
            <person name="Nowell W R."/>
        </authorList>
    </citation>
    <scope>NUCLEOTIDE SEQUENCE</scope>
</reference>
<feature type="compositionally biased region" description="Acidic residues" evidence="1">
    <location>
        <begin position="68"/>
        <end position="80"/>
    </location>
</feature>